<feature type="region of interest" description="Disordered" evidence="1">
    <location>
        <begin position="103"/>
        <end position="134"/>
    </location>
</feature>
<feature type="region of interest" description="Disordered" evidence="1">
    <location>
        <begin position="291"/>
        <end position="370"/>
    </location>
</feature>
<keyword evidence="2" id="KW-0812">Transmembrane</keyword>
<evidence type="ECO:0000256" key="1">
    <source>
        <dbReference type="SAM" id="MobiDB-lite"/>
    </source>
</evidence>
<feature type="compositionally biased region" description="Acidic residues" evidence="1">
    <location>
        <begin position="351"/>
        <end position="370"/>
    </location>
</feature>
<dbReference type="AlphaFoldDB" id="A0AAD7NF11"/>
<evidence type="ECO:0000313" key="4">
    <source>
        <dbReference type="Proteomes" id="UP001215598"/>
    </source>
</evidence>
<dbReference type="EMBL" id="JARKIB010000043">
    <property type="protein sequence ID" value="KAJ7757931.1"/>
    <property type="molecule type" value="Genomic_DNA"/>
</dbReference>
<keyword evidence="4" id="KW-1185">Reference proteome</keyword>
<name>A0AAD7NF11_9AGAR</name>
<feature type="transmembrane region" description="Helical" evidence="2">
    <location>
        <begin position="41"/>
        <end position="64"/>
    </location>
</feature>
<organism evidence="3 4">
    <name type="scientific">Mycena metata</name>
    <dbReference type="NCBI Taxonomy" id="1033252"/>
    <lineage>
        <taxon>Eukaryota</taxon>
        <taxon>Fungi</taxon>
        <taxon>Dikarya</taxon>
        <taxon>Basidiomycota</taxon>
        <taxon>Agaricomycotina</taxon>
        <taxon>Agaricomycetes</taxon>
        <taxon>Agaricomycetidae</taxon>
        <taxon>Agaricales</taxon>
        <taxon>Marasmiineae</taxon>
        <taxon>Mycenaceae</taxon>
        <taxon>Mycena</taxon>
    </lineage>
</organism>
<gene>
    <name evidence="3" type="ORF">B0H16DRAFT_1885396</name>
</gene>
<evidence type="ECO:0000313" key="3">
    <source>
        <dbReference type="EMBL" id="KAJ7757931.1"/>
    </source>
</evidence>
<keyword evidence="2" id="KW-1133">Transmembrane helix</keyword>
<sequence length="370" mass="41153">MLLSLSAYALLVILLALSNWDHVLALLSLASSWASHWLTTSTILFVYALILVYLLLVVHGLATATRQNLRKRRNSILVPYYDGNGQLQGWVREEREITKTKISGPRITPPERLSPPPTRSGAITAPRSSMSSQNVATLPNSSLESWDGFPDHRFRCHFTRQQVEDTSRLGVYWVSDKLPARRGSADAITPEKGKLSRFKCAGVIRCKTAVCTVHIAPGPNLARQIEALCSCGSSLRHRSCTVEWSIVFYRDGAVFENSGPHDHPKYTHSLPASKNKKLELQVFIYRQPIVFRGSSPSPTPQDDDESLGDFDPRNLDEEDEDGHESAEKGASASGDEMNSQDEIALDHMADENQDGEEEENHGEEDDEDNA</sequence>
<proteinExistence type="predicted"/>
<evidence type="ECO:0000256" key="2">
    <source>
        <dbReference type="SAM" id="Phobius"/>
    </source>
</evidence>
<protein>
    <submittedName>
        <fullName evidence="3">Uncharacterized protein</fullName>
    </submittedName>
</protein>
<reference evidence="3" key="1">
    <citation type="submission" date="2023-03" db="EMBL/GenBank/DDBJ databases">
        <title>Massive genome expansion in bonnet fungi (Mycena s.s.) driven by repeated elements and novel gene families across ecological guilds.</title>
        <authorList>
            <consortium name="Lawrence Berkeley National Laboratory"/>
            <person name="Harder C.B."/>
            <person name="Miyauchi S."/>
            <person name="Viragh M."/>
            <person name="Kuo A."/>
            <person name="Thoen E."/>
            <person name="Andreopoulos B."/>
            <person name="Lu D."/>
            <person name="Skrede I."/>
            <person name="Drula E."/>
            <person name="Henrissat B."/>
            <person name="Morin E."/>
            <person name="Kohler A."/>
            <person name="Barry K."/>
            <person name="LaButti K."/>
            <person name="Morin E."/>
            <person name="Salamov A."/>
            <person name="Lipzen A."/>
            <person name="Mereny Z."/>
            <person name="Hegedus B."/>
            <person name="Baldrian P."/>
            <person name="Stursova M."/>
            <person name="Weitz H."/>
            <person name="Taylor A."/>
            <person name="Grigoriev I.V."/>
            <person name="Nagy L.G."/>
            <person name="Martin F."/>
            <person name="Kauserud H."/>
        </authorList>
    </citation>
    <scope>NUCLEOTIDE SEQUENCE</scope>
    <source>
        <strain evidence="3">CBHHK182m</strain>
    </source>
</reference>
<accession>A0AAD7NF11</accession>
<comment type="caution">
    <text evidence="3">The sequence shown here is derived from an EMBL/GenBank/DDBJ whole genome shotgun (WGS) entry which is preliminary data.</text>
</comment>
<keyword evidence="2" id="KW-0472">Membrane</keyword>
<dbReference type="Proteomes" id="UP001215598">
    <property type="component" value="Unassembled WGS sequence"/>
</dbReference>